<protein>
    <submittedName>
        <fullName evidence="1">Uncharacterized protein</fullName>
    </submittedName>
</protein>
<dbReference type="RefSeq" id="XP_022472887.1">
    <property type="nucleotide sequence ID" value="XM_022620640.1"/>
</dbReference>
<organism evidence="1 2">
    <name type="scientific">Colletotrichum orchidophilum</name>
    <dbReference type="NCBI Taxonomy" id="1209926"/>
    <lineage>
        <taxon>Eukaryota</taxon>
        <taxon>Fungi</taxon>
        <taxon>Dikarya</taxon>
        <taxon>Ascomycota</taxon>
        <taxon>Pezizomycotina</taxon>
        <taxon>Sordariomycetes</taxon>
        <taxon>Hypocreomycetidae</taxon>
        <taxon>Glomerellales</taxon>
        <taxon>Glomerellaceae</taxon>
        <taxon>Colletotrichum</taxon>
    </lineage>
</organism>
<dbReference type="EMBL" id="MJBS01000079">
    <property type="protein sequence ID" value="OHE95726.1"/>
    <property type="molecule type" value="Genomic_DNA"/>
</dbReference>
<name>A0A1G4B2Z4_9PEZI</name>
<proteinExistence type="predicted"/>
<comment type="caution">
    <text evidence="1">The sequence shown here is derived from an EMBL/GenBank/DDBJ whole genome shotgun (WGS) entry which is preliminary data.</text>
</comment>
<dbReference type="OrthoDB" id="4848758at2759"/>
<keyword evidence="2" id="KW-1185">Reference proteome</keyword>
<evidence type="ECO:0000313" key="2">
    <source>
        <dbReference type="Proteomes" id="UP000176998"/>
    </source>
</evidence>
<dbReference type="STRING" id="1209926.A0A1G4B2Z4"/>
<dbReference type="AlphaFoldDB" id="A0A1G4B2Z4"/>
<gene>
    <name evidence="1" type="ORF">CORC01_09010</name>
</gene>
<accession>A0A1G4B2Z4</accession>
<sequence length="310" mass="36153">MSRWRKRSQEKRRELLNKTVPELEELQWIIPRYGYSEEKDLLEARTIHNWRHLLLPWLNVEVLKTSPAVLFALLHYRTMYTPEDWAPLDCRQIELPWAAGLFNVDFSPKCVVMSGTRYGDVVDWEEGQAHTGYTLGFPRARLVLEAQALLLKTLSNITDAILEGVDTTIVVGRTDKWREQTLVGFHHPGEAELWSPYTYPAFSPPPRLDMDYLVSLAKTRKEEKRGVSLEKMLREITRYSKPNTKEHLESDPLDWCLVQMTGEPDNQRHFDHAMLFAMIDDHLSKSNRKEAARIDNLLMRELANLSAMHE</sequence>
<dbReference type="Proteomes" id="UP000176998">
    <property type="component" value="Unassembled WGS sequence"/>
</dbReference>
<dbReference type="GeneID" id="34562150"/>
<evidence type="ECO:0000313" key="1">
    <source>
        <dbReference type="EMBL" id="OHE95726.1"/>
    </source>
</evidence>
<reference evidence="1 2" key="1">
    <citation type="submission" date="2016-09" db="EMBL/GenBank/DDBJ databases">
        <authorList>
            <person name="Capua I."/>
            <person name="De Benedictis P."/>
            <person name="Joannis T."/>
            <person name="Lombin L.H."/>
            <person name="Cattoli G."/>
        </authorList>
    </citation>
    <scope>NUCLEOTIDE SEQUENCE [LARGE SCALE GENOMIC DNA]</scope>
    <source>
        <strain evidence="1 2">IMI 309357</strain>
    </source>
</reference>